<dbReference type="STRING" id="1470563.SAMN05444000_1032"/>
<organism evidence="10 11">
    <name type="scientific">Shimia gijangensis</name>
    <dbReference type="NCBI Taxonomy" id="1470563"/>
    <lineage>
        <taxon>Bacteria</taxon>
        <taxon>Pseudomonadati</taxon>
        <taxon>Pseudomonadota</taxon>
        <taxon>Alphaproteobacteria</taxon>
        <taxon>Rhodobacterales</taxon>
        <taxon>Roseobacteraceae</taxon>
    </lineage>
</organism>
<dbReference type="SUPFAM" id="SSF56784">
    <property type="entry name" value="HAD-like"/>
    <property type="match status" value="1"/>
</dbReference>
<name>A0A1M6DTT4_9RHOB</name>
<dbReference type="InterPro" id="IPR050155">
    <property type="entry name" value="HAD-like_hydrolase_sf"/>
</dbReference>
<evidence type="ECO:0000256" key="8">
    <source>
        <dbReference type="ARBA" id="ARBA00022842"/>
    </source>
</evidence>
<keyword evidence="7" id="KW-0378">Hydrolase</keyword>
<protein>
    <recommendedName>
        <fullName evidence="5">phosphoglycolate phosphatase</fullName>
        <ecNumber evidence="5">3.1.3.18</ecNumber>
    </recommendedName>
</protein>
<dbReference type="AlphaFoldDB" id="A0A1M6DTT4"/>
<keyword evidence="6" id="KW-0479">Metal-binding</keyword>
<evidence type="ECO:0000313" key="11">
    <source>
        <dbReference type="Proteomes" id="UP000183982"/>
    </source>
</evidence>
<dbReference type="GO" id="GO:0046872">
    <property type="term" value="F:metal ion binding"/>
    <property type="evidence" value="ECO:0007669"/>
    <property type="project" value="UniProtKB-KW"/>
</dbReference>
<dbReference type="SFLD" id="SFLDS00003">
    <property type="entry name" value="Haloacid_Dehalogenase"/>
    <property type="match status" value="1"/>
</dbReference>
<evidence type="ECO:0000256" key="7">
    <source>
        <dbReference type="ARBA" id="ARBA00022801"/>
    </source>
</evidence>
<dbReference type="EC" id="3.1.3.18" evidence="5"/>
<dbReference type="InterPro" id="IPR023214">
    <property type="entry name" value="HAD_sf"/>
</dbReference>
<evidence type="ECO:0000256" key="6">
    <source>
        <dbReference type="ARBA" id="ARBA00022723"/>
    </source>
</evidence>
<dbReference type="GO" id="GO:0005829">
    <property type="term" value="C:cytosol"/>
    <property type="evidence" value="ECO:0007669"/>
    <property type="project" value="TreeGrafter"/>
</dbReference>
<dbReference type="GO" id="GO:0005975">
    <property type="term" value="P:carbohydrate metabolic process"/>
    <property type="evidence" value="ECO:0007669"/>
    <property type="project" value="InterPro"/>
</dbReference>
<dbReference type="NCBIfam" id="TIGR01549">
    <property type="entry name" value="HAD-SF-IA-v1"/>
    <property type="match status" value="1"/>
</dbReference>
<comment type="cofactor">
    <cofactor evidence="2">
        <name>Mg(2+)</name>
        <dbReference type="ChEBI" id="CHEBI:18420"/>
    </cofactor>
</comment>
<keyword evidence="8" id="KW-0460">Magnesium</keyword>
<comment type="similarity">
    <text evidence="4">Belongs to the HAD-like hydrolase superfamily. CbbY/CbbZ/Gph/YieH family.</text>
</comment>
<dbReference type="InterPro" id="IPR006439">
    <property type="entry name" value="HAD-SF_hydro_IA"/>
</dbReference>
<dbReference type="PANTHER" id="PTHR43434:SF1">
    <property type="entry name" value="PHOSPHOGLYCOLATE PHOSPHATASE"/>
    <property type="match status" value="1"/>
</dbReference>
<comment type="pathway">
    <text evidence="3">Organic acid metabolism; glycolate biosynthesis; glycolate from 2-phosphoglycolate: step 1/1.</text>
</comment>
<gene>
    <name evidence="10" type="ORF">SAMN05444000_1032</name>
</gene>
<evidence type="ECO:0000256" key="5">
    <source>
        <dbReference type="ARBA" id="ARBA00013078"/>
    </source>
</evidence>
<dbReference type="Proteomes" id="UP000183982">
    <property type="component" value="Unassembled WGS sequence"/>
</dbReference>
<dbReference type="PANTHER" id="PTHR43434">
    <property type="entry name" value="PHOSPHOGLYCOLATE PHOSPHATASE"/>
    <property type="match status" value="1"/>
</dbReference>
<dbReference type="OrthoDB" id="9793014at2"/>
<reference evidence="11" key="1">
    <citation type="submission" date="2016-11" db="EMBL/GenBank/DDBJ databases">
        <authorList>
            <person name="Varghese N."/>
            <person name="Submissions S."/>
        </authorList>
    </citation>
    <scope>NUCLEOTIDE SEQUENCE [LARGE SCALE GENOMIC DNA]</scope>
    <source>
        <strain evidence="11">DSM 100564</strain>
    </source>
</reference>
<proteinExistence type="inferred from homology"/>
<dbReference type="SFLD" id="SFLDG01129">
    <property type="entry name" value="C1.5:_HAD__Beta-PGM__Phosphata"/>
    <property type="match status" value="1"/>
</dbReference>
<dbReference type="Gene3D" id="3.40.50.1000">
    <property type="entry name" value="HAD superfamily/HAD-like"/>
    <property type="match status" value="1"/>
</dbReference>
<dbReference type="NCBIfam" id="TIGR01449">
    <property type="entry name" value="PGP_bact"/>
    <property type="match status" value="1"/>
</dbReference>
<dbReference type="InterPro" id="IPR023198">
    <property type="entry name" value="PGP-like_dom2"/>
</dbReference>
<dbReference type="Pfam" id="PF13419">
    <property type="entry name" value="HAD_2"/>
    <property type="match status" value="1"/>
</dbReference>
<evidence type="ECO:0000313" key="10">
    <source>
        <dbReference type="EMBL" id="SHI76438.1"/>
    </source>
</evidence>
<evidence type="ECO:0000256" key="2">
    <source>
        <dbReference type="ARBA" id="ARBA00001946"/>
    </source>
</evidence>
<comment type="catalytic activity">
    <reaction evidence="1">
        <text>2-phosphoglycolate + H2O = glycolate + phosphate</text>
        <dbReference type="Rhea" id="RHEA:14369"/>
        <dbReference type="ChEBI" id="CHEBI:15377"/>
        <dbReference type="ChEBI" id="CHEBI:29805"/>
        <dbReference type="ChEBI" id="CHEBI:43474"/>
        <dbReference type="ChEBI" id="CHEBI:58033"/>
        <dbReference type="EC" id="3.1.3.18"/>
    </reaction>
</comment>
<evidence type="ECO:0000256" key="3">
    <source>
        <dbReference type="ARBA" id="ARBA00004818"/>
    </source>
</evidence>
<evidence type="ECO:0000256" key="9">
    <source>
        <dbReference type="ARBA" id="ARBA00023277"/>
    </source>
</evidence>
<dbReference type="Gene3D" id="1.10.150.240">
    <property type="entry name" value="Putative phosphatase, domain 2"/>
    <property type="match status" value="1"/>
</dbReference>
<dbReference type="RefSeq" id="WP_073249286.1">
    <property type="nucleotide sequence ID" value="NZ_FQZQ01000003.1"/>
</dbReference>
<dbReference type="InterPro" id="IPR036412">
    <property type="entry name" value="HAD-like_sf"/>
</dbReference>
<keyword evidence="11" id="KW-1185">Reference proteome</keyword>
<evidence type="ECO:0000256" key="4">
    <source>
        <dbReference type="ARBA" id="ARBA00006171"/>
    </source>
</evidence>
<dbReference type="GO" id="GO:0008967">
    <property type="term" value="F:phosphoglycolate phosphatase activity"/>
    <property type="evidence" value="ECO:0007669"/>
    <property type="project" value="UniProtKB-EC"/>
</dbReference>
<sequence length="217" mass="23532">MKAVIFDLDGTLVHSLPDIHAAVNQMLTNERQAQLGMATVQSFVGNGLPKLVERVMARQAMDMAQFDRIAADVLGIYQTATADLSQPYLGMEEALKVLQAAGYKMGVCSNKPHGPAIHLLMQMGLDGYFDVVIGGDSTKARKPDPFPLQETVRALGADQVMYVGDSEIDADTAVAASVTFALFTEGYRKRAVVDIPHQYAFANFAQLPDIVSGYFQS</sequence>
<accession>A0A1M6DTT4</accession>
<dbReference type="InterPro" id="IPR041492">
    <property type="entry name" value="HAD_2"/>
</dbReference>
<dbReference type="GO" id="GO:0006281">
    <property type="term" value="P:DNA repair"/>
    <property type="evidence" value="ECO:0007669"/>
    <property type="project" value="TreeGrafter"/>
</dbReference>
<keyword evidence="9" id="KW-0119">Carbohydrate metabolism</keyword>
<dbReference type="PRINTS" id="PR00413">
    <property type="entry name" value="HADHALOGNASE"/>
</dbReference>
<dbReference type="InterPro" id="IPR037512">
    <property type="entry name" value="PGPase_prok"/>
</dbReference>
<evidence type="ECO:0000256" key="1">
    <source>
        <dbReference type="ARBA" id="ARBA00000830"/>
    </source>
</evidence>
<dbReference type="EMBL" id="FQZQ01000003">
    <property type="protein sequence ID" value="SHI76438.1"/>
    <property type="molecule type" value="Genomic_DNA"/>
</dbReference>